<protein>
    <submittedName>
        <fullName evidence="4">Alanine racemase</fullName>
    </submittedName>
</protein>
<dbReference type="EMBL" id="BIFQ01000001">
    <property type="protein sequence ID" value="GCE07347.1"/>
    <property type="molecule type" value="Genomic_DNA"/>
</dbReference>
<dbReference type="InterPro" id="IPR051466">
    <property type="entry name" value="D-amino_acid_metab_enzyme"/>
</dbReference>
<evidence type="ECO:0000256" key="1">
    <source>
        <dbReference type="ARBA" id="ARBA00005323"/>
    </source>
</evidence>
<dbReference type="SUPFAM" id="SSF51419">
    <property type="entry name" value="PLP-binding barrel"/>
    <property type="match status" value="1"/>
</dbReference>
<evidence type="ECO:0000259" key="3">
    <source>
        <dbReference type="SMART" id="SM01119"/>
    </source>
</evidence>
<dbReference type="Pfam" id="PF14031">
    <property type="entry name" value="D-ser_dehydrat"/>
    <property type="match status" value="1"/>
</dbReference>
<dbReference type="GO" id="GO:0008721">
    <property type="term" value="F:D-serine ammonia-lyase activity"/>
    <property type="evidence" value="ECO:0007669"/>
    <property type="project" value="TreeGrafter"/>
</dbReference>
<sequence>MYQPGVGDALDALDTPAMIVDLTLMDDNIGRLMERFRVRNVRVRPHLKTVKSPELALRLLAAGAVGGCVAKVSEAEVMAEGGIEDLLITTEIVGRPKLARLVDLLRKHSLIKVVVDSVEGARALDAAVGAANLEAKVLLDLNVGQDRCGVTPGEEALELARQIGEMEHLQLIGVQGYEGHLQHIHDPQERQRRCQQAMQTLTGTAEQLRTAGFPIQIVTTGGTGTAEFCADFDGITEVQPGSFVFMDTDYRNALGGVYSNALTVLATVISRPTPNRAIIDAGLKSLSIDSGMAEPKGWEQLAYQPKGDEHGALVWRDEADADQELPLRIGDRVEMIPSHIDTTINLHDTYYAYRDGRIEAIWPISARGKVQ</sequence>
<comment type="similarity">
    <text evidence="1">Belongs to the DSD1 family.</text>
</comment>
<accession>A0A401ZKE8</accession>
<dbReference type="Gene3D" id="3.20.20.10">
    <property type="entry name" value="Alanine racemase"/>
    <property type="match status" value="1"/>
</dbReference>
<dbReference type="Gene3D" id="2.40.37.20">
    <property type="entry name" value="D-serine dehydratase-like domain"/>
    <property type="match status" value="1"/>
</dbReference>
<evidence type="ECO:0000313" key="4">
    <source>
        <dbReference type="EMBL" id="GCE07347.1"/>
    </source>
</evidence>
<dbReference type="InterPro" id="IPR042208">
    <property type="entry name" value="D-ser_dehydrat-like_sf"/>
</dbReference>
<dbReference type="PANTHER" id="PTHR28004">
    <property type="entry name" value="ZGC:162816-RELATED"/>
    <property type="match status" value="1"/>
</dbReference>
<feature type="domain" description="D-serine dehydratase-like" evidence="3">
    <location>
        <begin position="261"/>
        <end position="354"/>
    </location>
</feature>
<dbReference type="CDD" id="cd06819">
    <property type="entry name" value="PLPDE_III_LS_D-TA"/>
    <property type="match status" value="1"/>
</dbReference>
<evidence type="ECO:0000313" key="5">
    <source>
        <dbReference type="Proteomes" id="UP000287224"/>
    </source>
</evidence>
<dbReference type="AlphaFoldDB" id="A0A401ZKE8"/>
<dbReference type="Pfam" id="PF01168">
    <property type="entry name" value="Ala_racemase_N"/>
    <property type="match status" value="1"/>
</dbReference>
<dbReference type="SMART" id="SM01119">
    <property type="entry name" value="D-ser_dehydrat"/>
    <property type="match status" value="1"/>
</dbReference>
<dbReference type="InterPro" id="IPR026956">
    <property type="entry name" value="D-ser_dehydrat-like_dom"/>
</dbReference>
<evidence type="ECO:0000256" key="2">
    <source>
        <dbReference type="ARBA" id="ARBA00023239"/>
    </source>
</evidence>
<dbReference type="GO" id="GO:0036088">
    <property type="term" value="P:D-serine catabolic process"/>
    <property type="evidence" value="ECO:0007669"/>
    <property type="project" value="TreeGrafter"/>
</dbReference>
<organism evidence="4 5">
    <name type="scientific">Dictyobacter aurantiacus</name>
    <dbReference type="NCBI Taxonomy" id="1936993"/>
    <lineage>
        <taxon>Bacteria</taxon>
        <taxon>Bacillati</taxon>
        <taxon>Chloroflexota</taxon>
        <taxon>Ktedonobacteria</taxon>
        <taxon>Ktedonobacterales</taxon>
        <taxon>Dictyobacteraceae</taxon>
        <taxon>Dictyobacter</taxon>
    </lineage>
</organism>
<dbReference type="InterPro" id="IPR001608">
    <property type="entry name" value="Ala_racemase_N"/>
</dbReference>
<dbReference type="InterPro" id="IPR029066">
    <property type="entry name" value="PLP-binding_barrel"/>
</dbReference>
<dbReference type="Proteomes" id="UP000287224">
    <property type="component" value="Unassembled WGS sequence"/>
</dbReference>
<name>A0A401ZKE8_9CHLR</name>
<dbReference type="PANTHER" id="PTHR28004:SF2">
    <property type="entry name" value="D-SERINE DEHYDRATASE"/>
    <property type="match status" value="1"/>
</dbReference>
<comment type="caution">
    <text evidence="4">The sequence shown here is derived from an EMBL/GenBank/DDBJ whole genome shotgun (WGS) entry which is preliminary data.</text>
</comment>
<reference evidence="5" key="1">
    <citation type="submission" date="2018-12" db="EMBL/GenBank/DDBJ databases">
        <title>Tengunoibacter tsumagoiensis gen. nov., sp. nov., Dictyobacter kobayashii sp. nov., D. alpinus sp. nov., and D. joshuensis sp. nov. and description of Dictyobacteraceae fam. nov. within the order Ktedonobacterales isolated from Tengu-no-mugimeshi.</title>
        <authorList>
            <person name="Wang C.M."/>
            <person name="Zheng Y."/>
            <person name="Sakai Y."/>
            <person name="Toyoda A."/>
            <person name="Minakuchi Y."/>
            <person name="Abe K."/>
            <person name="Yokota A."/>
            <person name="Yabe S."/>
        </authorList>
    </citation>
    <scope>NUCLEOTIDE SEQUENCE [LARGE SCALE GENOMIC DNA]</scope>
    <source>
        <strain evidence="5">S-27</strain>
    </source>
</reference>
<proteinExistence type="inferred from homology"/>
<keyword evidence="5" id="KW-1185">Reference proteome</keyword>
<keyword evidence="2" id="KW-0456">Lyase</keyword>
<gene>
    <name evidence="4" type="ORF">KDAU_46760</name>
</gene>